<dbReference type="Proteomes" id="UP000671879">
    <property type="component" value="Chromosome"/>
</dbReference>
<protein>
    <submittedName>
        <fullName evidence="1">Uncharacterized protein</fullName>
    </submittedName>
</protein>
<sequence>MKTSRRRVPFGDVVLKDFFSPWVRHMARTQPQWTRKALKSSGWWLQQQVKKGIRSGAPGGSLYKPLSGVVRRGRNGAKRLGRTGGGKTPLKRLADAVGYEYSSGRVRVGWLSRSAVHLGSMQEKGASVRVTAKMRRLYWASAGRTSRGKIRKGSILPPGDGSIDIPKRPTFRPLYDALYPRIGDYMESKLREYIRDGGPVTGAVPGRRRKYRVEE</sequence>
<keyword evidence="2" id="KW-1185">Reference proteome</keyword>
<dbReference type="EMBL" id="CP072943">
    <property type="protein sequence ID" value="QTX33213.1"/>
    <property type="molecule type" value="Genomic_DNA"/>
</dbReference>
<organism evidence="1 2">
    <name type="scientific">Aminithiophilus ramosus</name>
    <dbReference type="NCBI Taxonomy" id="3029084"/>
    <lineage>
        <taxon>Bacteria</taxon>
        <taxon>Thermotogati</taxon>
        <taxon>Synergistota</taxon>
        <taxon>Synergistia</taxon>
        <taxon>Synergistales</taxon>
        <taxon>Aminithiophilaceae</taxon>
        <taxon>Aminithiophilus</taxon>
    </lineage>
</organism>
<evidence type="ECO:0000313" key="2">
    <source>
        <dbReference type="Proteomes" id="UP000671879"/>
    </source>
</evidence>
<gene>
    <name evidence="1" type="ORF">KAR29_04780</name>
</gene>
<evidence type="ECO:0000313" key="1">
    <source>
        <dbReference type="EMBL" id="QTX33213.1"/>
    </source>
</evidence>
<name>A0A9Q7AEH8_9BACT</name>
<dbReference type="KEGG" id="aram:KAR29_04780"/>
<dbReference type="RefSeq" id="WP_274374492.1">
    <property type="nucleotide sequence ID" value="NZ_CP072943.1"/>
</dbReference>
<proteinExistence type="predicted"/>
<accession>A0A9Q7AEH8</accession>
<dbReference type="AlphaFoldDB" id="A0A9Q7AEH8"/>
<reference evidence="2" key="1">
    <citation type="submission" date="2021-04" db="EMBL/GenBank/DDBJ databases">
        <title>A novel Synergistetes isolate from a pyrite-forming mixed culture.</title>
        <authorList>
            <person name="Bunk B."/>
            <person name="Sproer C."/>
            <person name="Spring S."/>
            <person name="Pester M."/>
        </authorList>
    </citation>
    <scope>NUCLEOTIDE SEQUENCE [LARGE SCALE GENOMIC DNA]</scope>
    <source>
        <strain evidence="2">J.5.4.2-T.3.5.2</strain>
    </source>
</reference>